<dbReference type="OrthoDB" id="2344588at2759"/>
<keyword evidence="8" id="KW-0256">Endoplasmic reticulum</keyword>
<keyword evidence="6" id="KW-0813">Transport</keyword>
<dbReference type="SMART" id="SM00234">
    <property type="entry name" value="START"/>
    <property type="match status" value="1"/>
</dbReference>
<evidence type="ECO:0000256" key="6">
    <source>
        <dbReference type="ARBA" id="ARBA00022448"/>
    </source>
</evidence>
<dbReference type="PROSITE" id="PS50003">
    <property type="entry name" value="PH_DOMAIN"/>
    <property type="match status" value="1"/>
</dbReference>
<sequence length="572" mass="65858">LSKWTNYIHGWQQRFIVLKDGTLTYYKSAEETAFGCRGAVTIVKAQIKLHEFDDCRFDVGVSDCVWYLRAQSIDERNQWVDAIETHRQYNDSAYGSDGSLRRHGSAVSLGSVSMTSIKSNRGLKEKLNEIETFRDILCQQVLHSKQYVETLQTYFDVCAQGIGINHKLNGINECEDSDMDLGYNDITNHSNGLTKDVAKELAPISMDLKRDAITFKATTAGIIATLSHCIELMHQREDNWKRRLEKEMEKRKRLEDLIKQSQLESNQQNVIVIGGPDYEEGPHSMIKEDEFFDAVDAALDRNEQQDEERRQLKLVTRDMDAPSPTLPSICGHPLWSEIERVTTDQLYYSRLEIGEGGPKGWELFAEDGEMRLYKRELEVDGLVCDPLKAVHTVKGISGHEMCYHFFSPDVRFDWENTLESMKVVEEINPNSLIFHQIHKRVWPAAQRDTVFWSHIRRHQQTDDNQNTINPNNVWIVCNNSTDRPDISLGRCLRMTMTVSLVCETYIDPLPAEGKEITRDNLKCKIIYCSTINPGGWAPASVLRALYKREYPKFLKRFTQYVKDVTEGKDILL</sequence>
<accession>A0A7R9Q3G5</accession>
<evidence type="ECO:0000313" key="17">
    <source>
        <dbReference type="Proteomes" id="UP000759131"/>
    </source>
</evidence>
<dbReference type="InterPro" id="IPR051213">
    <property type="entry name" value="START_lipid_transfer"/>
</dbReference>
<feature type="coiled-coil region" evidence="13">
    <location>
        <begin position="237"/>
        <end position="264"/>
    </location>
</feature>
<evidence type="ECO:0000256" key="8">
    <source>
        <dbReference type="ARBA" id="ARBA00022824"/>
    </source>
</evidence>
<evidence type="ECO:0000259" key="14">
    <source>
        <dbReference type="PROSITE" id="PS50003"/>
    </source>
</evidence>
<keyword evidence="11" id="KW-0445">Lipid transport</keyword>
<evidence type="ECO:0000256" key="4">
    <source>
        <dbReference type="ARBA" id="ARBA00004555"/>
    </source>
</evidence>
<dbReference type="PANTHER" id="PTHR19308">
    <property type="entry name" value="PHOSPHATIDYLCHOLINE TRANSFER PROTEIN"/>
    <property type="match status" value="1"/>
</dbReference>
<dbReference type="Gene3D" id="3.30.530.20">
    <property type="match status" value="1"/>
</dbReference>
<reference evidence="16" key="1">
    <citation type="submission" date="2020-11" db="EMBL/GenBank/DDBJ databases">
        <authorList>
            <person name="Tran Van P."/>
        </authorList>
    </citation>
    <scope>NUCLEOTIDE SEQUENCE</scope>
</reference>
<protein>
    <recommendedName>
        <fullName evidence="5">Ceramide transfer protein</fullName>
    </recommendedName>
    <alternativeName>
        <fullName evidence="12">Collagen type IV alpha-3-binding protein</fullName>
    </alternativeName>
</protein>
<evidence type="ECO:0000256" key="1">
    <source>
        <dbReference type="ARBA" id="ARBA00000074"/>
    </source>
</evidence>
<evidence type="ECO:0000313" key="16">
    <source>
        <dbReference type="EMBL" id="CAD7630985.1"/>
    </source>
</evidence>
<dbReference type="SUPFAM" id="SSF50729">
    <property type="entry name" value="PH domain-like"/>
    <property type="match status" value="1"/>
</dbReference>
<name>A0A7R9Q3G5_9ACAR</name>
<dbReference type="SUPFAM" id="SSF55961">
    <property type="entry name" value="Bet v1-like"/>
    <property type="match status" value="1"/>
</dbReference>
<organism evidence="16">
    <name type="scientific">Medioppia subpectinata</name>
    <dbReference type="NCBI Taxonomy" id="1979941"/>
    <lineage>
        <taxon>Eukaryota</taxon>
        <taxon>Metazoa</taxon>
        <taxon>Ecdysozoa</taxon>
        <taxon>Arthropoda</taxon>
        <taxon>Chelicerata</taxon>
        <taxon>Arachnida</taxon>
        <taxon>Acari</taxon>
        <taxon>Acariformes</taxon>
        <taxon>Sarcoptiformes</taxon>
        <taxon>Oribatida</taxon>
        <taxon>Brachypylina</taxon>
        <taxon>Oppioidea</taxon>
        <taxon>Oppiidae</taxon>
        <taxon>Medioppia</taxon>
    </lineage>
</organism>
<dbReference type="GO" id="GO:0005794">
    <property type="term" value="C:Golgi apparatus"/>
    <property type="evidence" value="ECO:0007669"/>
    <property type="project" value="UniProtKB-SubCell"/>
</dbReference>
<dbReference type="Pfam" id="PF01852">
    <property type="entry name" value="START"/>
    <property type="match status" value="1"/>
</dbReference>
<dbReference type="EMBL" id="CAJPIZ010008839">
    <property type="protein sequence ID" value="CAG2111415.1"/>
    <property type="molecule type" value="Genomic_DNA"/>
</dbReference>
<dbReference type="InterPro" id="IPR041952">
    <property type="entry name" value="STARD11_START"/>
</dbReference>
<evidence type="ECO:0000256" key="11">
    <source>
        <dbReference type="ARBA" id="ARBA00023055"/>
    </source>
</evidence>
<feature type="domain" description="PH" evidence="14">
    <location>
        <begin position="1"/>
        <end position="88"/>
    </location>
</feature>
<dbReference type="GO" id="GO:0008289">
    <property type="term" value="F:lipid binding"/>
    <property type="evidence" value="ECO:0007669"/>
    <property type="project" value="InterPro"/>
</dbReference>
<dbReference type="GO" id="GO:0005783">
    <property type="term" value="C:endoplasmic reticulum"/>
    <property type="evidence" value="ECO:0007669"/>
    <property type="project" value="UniProtKB-SubCell"/>
</dbReference>
<dbReference type="CDD" id="cd08872">
    <property type="entry name" value="START_STARD11-like"/>
    <property type="match status" value="1"/>
</dbReference>
<dbReference type="CDD" id="cd13283">
    <property type="entry name" value="PH_GPBP"/>
    <property type="match status" value="1"/>
</dbReference>
<evidence type="ECO:0000256" key="5">
    <source>
        <dbReference type="ARBA" id="ARBA00021440"/>
    </source>
</evidence>
<dbReference type="AlphaFoldDB" id="A0A7R9Q3G5"/>
<gene>
    <name evidence="16" type="ORF">OSB1V03_LOCUS11396</name>
</gene>
<dbReference type="GO" id="GO:0035621">
    <property type="term" value="P:ER to Golgi ceramide transport"/>
    <property type="evidence" value="ECO:0007669"/>
    <property type="project" value="TreeGrafter"/>
</dbReference>
<evidence type="ECO:0000256" key="9">
    <source>
        <dbReference type="ARBA" id="ARBA00023034"/>
    </source>
</evidence>
<evidence type="ECO:0000256" key="12">
    <source>
        <dbReference type="ARBA" id="ARBA00031527"/>
    </source>
</evidence>
<feature type="non-terminal residue" evidence="16">
    <location>
        <position position="1"/>
    </location>
</feature>
<keyword evidence="7" id="KW-0963">Cytoplasm</keyword>
<dbReference type="SMART" id="SM00233">
    <property type="entry name" value="PH"/>
    <property type="match status" value="1"/>
</dbReference>
<dbReference type="Gene3D" id="2.30.29.30">
    <property type="entry name" value="Pleckstrin-homology domain (PH domain)/Phosphotyrosine-binding domain (PTB)"/>
    <property type="match status" value="1"/>
</dbReference>
<dbReference type="InterPro" id="IPR011993">
    <property type="entry name" value="PH-like_dom_sf"/>
</dbReference>
<dbReference type="Pfam" id="PF00169">
    <property type="entry name" value="PH"/>
    <property type="match status" value="1"/>
</dbReference>
<feature type="domain" description="START" evidence="15">
    <location>
        <begin position="359"/>
        <end position="566"/>
    </location>
</feature>
<dbReference type="PROSITE" id="PS50848">
    <property type="entry name" value="START"/>
    <property type="match status" value="1"/>
</dbReference>
<evidence type="ECO:0000256" key="7">
    <source>
        <dbReference type="ARBA" id="ARBA00022490"/>
    </source>
</evidence>
<keyword evidence="10 13" id="KW-0175">Coiled coil</keyword>
<evidence type="ECO:0000256" key="13">
    <source>
        <dbReference type="SAM" id="Coils"/>
    </source>
</evidence>
<dbReference type="PANTHER" id="PTHR19308:SF53">
    <property type="entry name" value="CERAMIDE TRANSFER PROTEIN"/>
    <property type="match status" value="1"/>
</dbReference>
<dbReference type="InterPro" id="IPR023393">
    <property type="entry name" value="START-like_dom_sf"/>
</dbReference>
<dbReference type="InterPro" id="IPR001849">
    <property type="entry name" value="PH_domain"/>
</dbReference>
<comment type="catalytic activity">
    <reaction evidence="1">
        <text>N-hexadecanoylsphing-4-enine(in) = N-hexadecanoylsphing-4-enine(out)</text>
        <dbReference type="Rhea" id="RHEA:45720"/>
        <dbReference type="ChEBI" id="CHEBI:72959"/>
    </reaction>
</comment>
<dbReference type="InterPro" id="IPR002913">
    <property type="entry name" value="START_lipid-bd_dom"/>
</dbReference>
<evidence type="ECO:0000256" key="2">
    <source>
        <dbReference type="ARBA" id="ARBA00004240"/>
    </source>
</evidence>
<keyword evidence="17" id="KW-1185">Reference proteome</keyword>
<evidence type="ECO:0000256" key="3">
    <source>
        <dbReference type="ARBA" id="ARBA00004496"/>
    </source>
</evidence>
<evidence type="ECO:0000259" key="15">
    <source>
        <dbReference type="PROSITE" id="PS50848"/>
    </source>
</evidence>
<evidence type="ECO:0000256" key="10">
    <source>
        <dbReference type="ARBA" id="ARBA00023054"/>
    </source>
</evidence>
<dbReference type="EMBL" id="OC863414">
    <property type="protein sequence ID" value="CAD7630985.1"/>
    <property type="molecule type" value="Genomic_DNA"/>
</dbReference>
<comment type="subcellular location">
    <subcellularLocation>
        <location evidence="3">Cytoplasm</location>
    </subcellularLocation>
    <subcellularLocation>
        <location evidence="2">Endoplasmic reticulum</location>
    </subcellularLocation>
    <subcellularLocation>
        <location evidence="4">Golgi apparatus</location>
    </subcellularLocation>
</comment>
<keyword evidence="9" id="KW-0333">Golgi apparatus</keyword>
<proteinExistence type="predicted"/>
<dbReference type="Proteomes" id="UP000759131">
    <property type="component" value="Unassembled WGS sequence"/>
</dbReference>